<dbReference type="PRINTS" id="PR00457">
    <property type="entry name" value="ANPEROXIDASE"/>
</dbReference>
<dbReference type="GO" id="GO:0004601">
    <property type="term" value="F:peroxidase activity"/>
    <property type="evidence" value="ECO:0007669"/>
    <property type="project" value="UniProtKB-KW"/>
</dbReference>
<keyword evidence="2" id="KW-0408">Iron</keyword>
<evidence type="ECO:0000256" key="2">
    <source>
        <dbReference type="PIRSR" id="PIRSR619791-2"/>
    </source>
</evidence>
<gene>
    <name evidence="4" type="ORF">PMACD_LOCUS11604</name>
</gene>
<keyword evidence="3" id="KW-0732">Signal</keyword>
<dbReference type="EMBL" id="CAJOBZ010000040">
    <property type="protein sequence ID" value="CAF4904732.1"/>
    <property type="molecule type" value="Genomic_DNA"/>
</dbReference>
<evidence type="ECO:0000256" key="1">
    <source>
        <dbReference type="ARBA" id="ARBA00022559"/>
    </source>
</evidence>
<keyword evidence="2" id="KW-0349">Heme</keyword>
<feature type="chain" id="PRO_5032668715" description="Peroxidase" evidence="3">
    <location>
        <begin position="16"/>
        <end position="629"/>
    </location>
</feature>
<organism evidence="4 5">
    <name type="scientific">Pieris macdunnoughi</name>
    <dbReference type="NCBI Taxonomy" id="345717"/>
    <lineage>
        <taxon>Eukaryota</taxon>
        <taxon>Metazoa</taxon>
        <taxon>Ecdysozoa</taxon>
        <taxon>Arthropoda</taxon>
        <taxon>Hexapoda</taxon>
        <taxon>Insecta</taxon>
        <taxon>Pterygota</taxon>
        <taxon>Neoptera</taxon>
        <taxon>Endopterygota</taxon>
        <taxon>Lepidoptera</taxon>
        <taxon>Glossata</taxon>
        <taxon>Ditrysia</taxon>
        <taxon>Papilionoidea</taxon>
        <taxon>Pieridae</taxon>
        <taxon>Pierinae</taxon>
        <taxon>Pieris</taxon>
    </lineage>
</organism>
<dbReference type="Gene3D" id="1.10.640.10">
    <property type="entry name" value="Haem peroxidase domain superfamily, animal type"/>
    <property type="match status" value="1"/>
</dbReference>
<dbReference type="Proteomes" id="UP000663880">
    <property type="component" value="Unassembled WGS sequence"/>
</dbReference>
<dbReference type="Pfam" id="PF03098">
    <property type="entry name" value="An_peroxidase"/>
    <property type="match status" value="1"/>
</dbReference>
<accession>A0A821V9P0</accession>
<dbReference type="PANTHER" id="PTHR11475:SF86">
    <property type="entry name" value="PEROXIDASE"/>
    <property type="match status" value="1"/>
</dbReference>
<dbReference type="OrthoDB" id="823504at2759"/>
<dbReference type="InterPro" id="IPR019791">
    <property type="entry name" value="Haem_peroxidase_animal"/>
</dbReference>
<dbReference type="InterPro" id="IPR010255">
    <property type="entry name" value="Haem_peroxidase_sf"/>
</dbReference>
<keyword evidence="5" id="KW-1185">Reference proteome</keyword>
<dbReference type="GO" id="GO:0046872">
    <property type="term" value="F:metal ion binding"/>
    <property type="evidence" value="ECO:0007669"/>
    <property type="project" value="UniProtKB-KW"/>
</dbReference>
<keyword evidence="2" id="KW-0479">Metal-binding</keyword>
<proteinExistence type="predicted"/>
<evidence type="ECO:0000313" key="5">
    <source>
        <dbReference type="Proteomes" id="UP000663880"/>
    </source>
</evidence>
<dbReference type="PANTHER" id="PTHR11475">
    <property type="entry name" value="OXIDASE/PEROXIDASE"/>
    <property type="match status" value="1"/>
</dbReference>
<reference evidence="4" key="1">
    <citation type="submission" date="2021-02" db="EMBL/GenBank/DDBJ databases">
        <authorList>
            <person name="Steward A R."/>
        </authorList>
    </citation>
    <scope>NUCLEOTIDE SEQUENCE</scope>
</reference>
<evidence type="ECO:0000256" key="3">
    <source>
        <dbReference type="SAM" id="SignalP"/>
    </source>
</evidence>
<protein>
    <recommendedName>
        <fullName evidence="6">Peroxidase</fullName>
    </recommendedName>
</protein>
<dbReference type="GO" id="GO:0020037">
    <property type="term" value="F:heme binding"/>
    <property type="evidence" value="ECO:0007669"/>
    <property type="project" value="InterPro"/>
</dbReference>
<sequence length="629" mass="72073">MLLVFFIGFLTCCSALFSNYYESYTGKRISVEEFKEHVKRNTSFWCTNEILPCNPHEGRRLDGSCNNLKYFTIGASHTPPYRMLPPYYSKGPMGFEPKLTKGGEEMPLPRAVRTSVLLEGHIPNLEFTHMLTHFLVFIVGDFVSLQDTVTYIIWKPYCCSERGKKDYACVPNSIPNDDPIHRFSDIRCLNMTRPESFQSAGCTPNTTVPERAVSGTPAFDLSHVYGSSMKVLNEKGRMFQKGLLKYEVENGKIWPPSTKGPNLCYANQPPRETRCHDTPEDGLNTILGGNLMAVWIWRYHNAIATALGGVNPCWDDDRLFFTTREIVIASIIQIFYYEVLPLIMGRENLINDGVISPDLGFRDIYDDSLAPQISIEYPFTWRWMHTVQEGNVKLYDSKGYHLNDLKLVNMTLRTGYVAENIDGITQGAIRQPMAKFDNAVDFDMAEVVLGPHQRASDVFTNDLAKNRYFFLAPYIKYREYCFGERIRSFDDLSHAFEPERIELLKEKYKDVEDIDLLVGMWLEKYIPGGTVPATFYCIIAHQQLRSVVSDRHWYERPNRPNAFTLDQLLEIRKFTIAGLLCAVGDSITEVQPKAFLRAGRGNEMINCKDIQQLNIMAWRDSSCRKNPFG</sequence>
<dbReference type="InterPro" id="IPR037120">
    <property type="entry name" value="Haem_peroxidase_sf_animal"/>
</dbReference>
<feature type="binding site" description="axial binding residue" evidence="2">
    <location>
        <position position="385"/>
    </location>
    <ligand>
        <name>heme b</name>
        <dbReference type="ChEBI" id="CHEBI:60344"/>
    </ligand>
    <ligandPart>
        <name>Fe</name>
        <dbReference type="ChEBI" id="CHEBI:18248"/>
    </ligandPart>
</feature>
<dbReference type="GO" id="GO:0006979">
    <property type="term" value="P:response to oxidative stress"/>
    <property type="evidence" value="ECO:0007669"/>
    <property type="project" value="InterPro"/>
</dbReference>
<keyword evidence="1" id="KW-0575">Peroxidase</keyword>
<evidence type="ECO:0008006" key="6">
    <source>
        <dbReference type="Google" id="ProtNLM"/>
    </source>
</evidence>
<dbReference type="PROSITE" id="PS50292">
    <property type="entry name" value="PEROXIDASE_3"/>
    <property type="match status" value="1"/>
</dbReference>
<keyword evidence="1" id="KW-0560">Oxidoreductase</keyword>
<dbReference type="SUPFAM" id="SSF48113">
    <property type="entry name" value="Heme-dependent peroxidases"/>
    <property type="match status" value="1"/>
</dbReference>
<comment type="caution">
    <text evidence="4">The sequence shown here is derived from an EMBL/GenBank/DDBJ whole genome shotgun (WGS) entry which is preliminary data.</text>
</comment>
<evidence type="ECO:0000313" key="4">
    <source>
        <dbReference type="EMBL" id="CAF4904732.1"/>
    </source>
</evidence>
<dbReference type="AlphaFoldDB" id="A0A821V9P0"/>
<feature type="signal peptide" evidence="3">
    <location>
        <begin position="1"/>
        <end position="15"/>
    </location>
</feature>
<name>A0A821V9P0_9NEOP</name>